<evidence type="ECO:0000256" key="2">
    <source>
        <dbReference type="ARBA" id="ARBA00022676"/>
    </source>
</evidence>
<dbReference type="Pfam" id="PF00201">
    <property type="entry name" value="UDPGT"/>
    <property type="match status" value="1"/>
</dbReference>
<keyword evidence="2" id="KW-0328">Glycosyltransferase</keyword>
<gene>
    <name evidence="4" type="ORF">ABEB36_012425</name>
</gene>
<evidence type="ECO:0000256" key="1">
    <source>
        <dbReference type="ARBA" id="ARBA00009995"/>
    </source>
</evidence>
<dbReference type="Proteomes" id="UP001566132">
    <property type="component" value="Unassembled WGS sequence"/>
</dbReference>
<evidence type="ECO:0000313" key="4">
    <source>
        <dbReference type="EMBL" id="KAL1491904.1"/>
    </source>
</evidence>
<dbReference type="SUPFAM" id="SSF53756">
    <property type="entry name" value="UDP-Glycosyltransferase/glycogen phosphorylase"/>
    <property type="match status" value="1"/>
</dbReference>
<name>A0ABD1EB62_HYPHA</name>
<sequence length="182" mass="21234">MGFLVELLFVLQDLNIFSNIIFLHSLGLDLTEKLLANQEVQQLLKERENFDLIIVETFYNEAHLAFAKHFNAHLVLFHSMGISEWNSHFVANLNLPSYLPNTFAGYTTFMSFQERFRNSVATWFDRFYKYYFQYPAQQELLDKYFPGKLSLDQVIYNASLMLTCSHVSSTDAQPFTTSIVEV</sequence>
<dbReference type="PANTHER" id="PTHR48043:SF159">
    <property type="entry name" value="EG:EG0003.4 PROTEIN-RELATED"/>
    <property type="match status" value="1"/>
</dbReference>
<dbReference type="InterPro" id="IPR002213">
    <property type="entry name" value="UDP_glucos_trans"/>
</dbReference>
<evidence type="ECO:0000256" key="3">
    <source>
        <dbReference type="ARBA" id="ARBA00022679"/>
    </source>
</evidence>
<keyword evidence="5" id="KW-1185">Reference proteome</keyword>
<evidence type="ECO:0000313" key="5">
    <source>
        <dbReference type="Proteomes" id="UP001566132"/>
    </source>
</evidence>
<comment type="caution">
    <text evidence="4">The sequence shown here is derived from an EMBL/GenBank/DDBJ whole genome shotgun (WGS) entry which is preliminary data.</text>
</comment>
<comment type="similarity">
    <text evidence="1">Belongs to the UDP-glycosyltransferase family.</text>
</comment>
<proteinExistence type="inferred from homology"/>
<accession>A0ABD1EB62</accession>
<reference evidence="4 5" key="1">
    <citation type="submission" date="2024-05" db="EMBL/GenBank/DDBJ databases">
        <title>Genetic variation in Jamaican populations of the coffee berry borer (Hypothenemus hampei).</title>
        <authorList>
            <person name="Errbii M."/>
            <person name="Myrie A."/>
        </authorList>
    </citation>
    <scope>NUCLEOTIDE SEQUENCE [LARGE SCALE GENOMIC DNA]</scope>
    <source>
        <strain evidence="4">JA-Hopewell-2020-01-JO</strain>
        <tissue evidence="4">Whole body</tissue>
    </source>
</reference>
<dbReference type="EMBL" id="JBDJPC010000009">
    <property type="protein sequence ID" value="KAL1491904.1"/>
    <property type="molecule type" value="Genomic_DNA"/>
</dbReference>
<organism evidence="4 5">
    <name type="scientific">Hypothenemus hampei</name>
    <name type="common">Coffee berry borer</name>
    <dbReference type="NCBI Taxonomy" id="57062"/>
    <lineage>
        <taxon>Eukaryota</taxon>
        <taxon>Metazoa</taxon>
        <taxon>Ecdysozoa</taxon>
        <taxon>Arthropoda</taxon>
        <taxon>Hexapoda</taxon>
        <taxon>Insecta</taxon>
        <taxon>Pterygota</taxon>
        <taxon>Neoptera</taxon>
        <taxon>Endopterygota</taxon>
        <taxon>Coleoptera</taxon>
        <taxon>Polyphaga</taxon>
        <taxon>Cucujiformia</taxon>
        <taxon>Curculionidae</taxon>
        <taxon>Scolytinae</taxon>
        <taxon>Hypothenemus</taxon>
    </lineage>
</organism>
<dbReference type="GO" id="GO:0016757">
    <property type="term" value="F:glycosyltransferase activity"/>
    <property type="evidence" value="ECO:0007669"/>
    <property type="project" value="UniProtKB-KW"/>
</dbReference>
<dbReference type="PANTHER" id="PTHR48043">
    <property type="entry name" value="EG:EG0003.4 PROTEIN-RELATED"/>
    <property type="match status" value="1"/>
</dbReference>
<keyword evidence="3" id="KW-0808">Transferase</keyword>
<dbReference type="AlphaFoldDB" id="A0ABD1EB62"/>
<protein>
    <submittedName>
        <fullName evidence="4">Uncharacterized protein</fullName>
    </submittedName>
</protein>
<dbReference type="InterPro" id="IPR050271">
    <property type="entry name" value="UDP-glycosyltransferase"/>
</dbReference>